<comment type="caution">
    <text evidence="1">The sequence shown here is derived from an EMBL/GenBank/DDBJ whole genome shotgun (WGS) entry which is preliminary data.</text>
</comment>
<reference evidence="1" key="1">
    <citation type="submission" date="2022-09" db="EMBL/GenBank/DDBJ databases">
        <title>Intensive care unit water sources are persistently colonized with multi-drug resistant bacteria and are the site of extensive horizontal gene transfer of antibiotic resistance genes.</title>
        <authorList>
            <person name="Diorio-Toth L."/>
        </authorList>
    </citation>
    <scope>NUCLEOTIDE SEQUENCE</scope>
    <source>
        <strain evidence="1">GD03843</strain>
    </source>
</reference>
<dbReference type="RefSeq" id="WP_207472324.1">
    <property type="nucleotide sequence ID" value="NZ_JAOCDZ010000048.1"/>
</dbReference>
<name>A0AA42LVX1_9BURK</name>
<evidence type="ECO:0000313" key="1">
    <source>
        <dbReference type="EMBL" id="MDH0740385.1"/>
    </source>
</evidence>
<organism evidence="1 2">
    <name type="scientific">Achromobacter spanius</name>
    <dbReference type="NCBI Taxonomy" id="217203"/>
    <lineage>
        <taxon>Bacteria</taxon>
        <taxon>Pseudomonadati</taxon>
        <taxon>Pseudomonadota</taxon>
        <taxon>Betaproteobacteria</taxon>
        <taxon>Burkholderiales</taxon>
        <taxon>Alcaligenaceae</taxon>
        <taxon>Achromobacter</taxon>
    </lineage>
</organism>
<gene>
    <name evidence="1" type="ORF">N5D93_31620</name>
</gene>
<accession>A0AA42LVX1</accession>
<evidence type="ECO:0000313" key="2">
    <source>
        <dbReference type="Proteomes" id="UP001161094"/>
    </source>
</evidence>
<sequence length="188" mass="20998">MQSTQTPFFTLTVEGSFVHIKSTGLAGAQGLIRLVERDAIDTFDQLRHARESSYANWAEDPYPVECGAVLLRVDDFTHADYGRLQVELERHPSGGSLALGEPEQEQIQLQALLQLRDQVMHLFEVSKPDEAARARTAERAQTLLRQAKGLTFLPPEGYCYRCEQDVTLDVTDATGMTGCPKCHVSWCD</sequence>
<protein>
    <submittedName>
        <fullName evidence="1">Uncharacterized protein</fullName>
    </submittedName>
</protein>
<dbReference type="Proteomes" id="UP001161094">
    <property type="component" value="Unassembled WGS sequence"/>
</dbReference>
<proteinExistence type="predicted"/>
<dbReference type="EMBL" id="JAOCDZ010000048">
    <property type="protein sequence ID" value="MDH0740385.1"/>
    <property type="molecule type" value="Genomic_DNA"/>
</dbReference>
<dbReference type="AlphaFoldDB" id="A0AA42LVX1"/>